<dbReference type="InterPro" id="IPR012340">
    <property type="entry name" value="NA-bd_OB-fold"/>
</dbReference>
<dbReference type="CDD" id="cd04481">
    <property type="entry name" value="RPA1_DBD_B_like"/>
    <property type="match status" value="1"/>
</dbReference>
<gene>
    <name evidence="2" type="ORF">C2845_PM17G10820</name>
</gene>
<dbReference type="EMBL" id="PQIB02000014">
    <property type="protein sequence ID" value="RLM69437.1"/>
    <property type="molecule type" value="Genomic_DNA"/>
</dbReference>
<dbReference type="CDD" id="cd04480">
    <property type="entry name" value="RPA1_DBD_A_like"/>
    <property type="match status" value="1"/>
</dbReference>
<dbReference type="Gene3D" id="2.40.50.140">
    <property type="entry name" value="Nucleic acid-binding proteins"/>
    <property type="match status" value="2"/>
</dbReference>
<dbReference type="InterPro" id="IPR003871">
    <property type="entry name" value="RFA1B/D_OB_1st"/>
</dbReference>
<evidence type="ECO:0000313" key="2">
    <source>
        <dbReference type="EMBL" id="RLM69437.1"/>
    </source>
</evidence>
<dbReference type="PANTHER" id="PTHR47165">
    <property type="entry name" value="OS03G0429900 PROTEIN"/>
    <property type="match status" value="1"/>
</dbReference>
<organism evidence="2 3">
    <name type="scientific">Panicum miliaceum</name>
    <name type="common">Proso millet</name>
    <name type="synonym">Broomcorn millet</name>
    <dbReference type="NCBI Taxonomy" id="4540"/>
    <lineage>
        <taxon>Eukaryota</taxon>
        <taxon>Viridiplantae</taxon>
        <taxon>Streptophyta</taxon>
        <taxon>Embryophyta</taxon>
        <taxon>Tracheophyta</taxon>
        <taxon>Spermatophyta</taxon>
        <taxon>Magnoliopsida</taxon>
        <taxon>Liliopsida</taxon>
        <taxon>Poales</taxon>
        <taxon>Poaceae</taxon>
        <taxon>PACMAD clade</taxon>
        <taxon>Panicoideae</taxon>
        <taxon>Panicodae</taxon>
        <taxon>Paniceae</taxon>
        <taxon>Panicinae</taxon>
        <taxon>Panicum</taxon>
        <taxon>Panicum sect. Panicum</taxon>
    </lineage>
</organism>
<accession>A0A3L6Q0E6</accession>
<proteinExistence type="predicted"/>
<reference evidence="3" key="1">
    <citation type="journal article" date="2019" name="Nat. Commun.">
        <title>The genome of broomcorn millet.</title>
        <authorList>
            <person name="Zou C."/>
            <person name="Miki D."/>
            <person name="Li D."/>
            <person name="Tang Q."/>
            <person name="Xiao L."/>
            <person name="Rajput S."/>
            <person name="Deng P."/>
            <person name="Jia W."/>
            <person name="Huang R."/>
            <person name="Zhang M."/>
            <person name="Sun Y."/>
            <person name="Hu J."/>
            <person name="Fu X."/>
            <person name="Schnable P.S."/>
            <person name="Li F."/>
            <person name="Zhang H."/>
            <person name="Feng B."/>
            <person name="Zhu X."/>
            <person name="Liu R."/>
            <person name="Schnable J.C."/>
            <person name="Zhu J.-K."/>
            <person name="Zhang H."/>
        </authorList>
    </citation>
    <scope>NUCLEOTIDE SEQUENCE [LARGE SCALE GENOMIC DNA]</scope>
</reference>
<name>A0A3L6Q0E6_PANMI</name>
<comment type="caution">
    <text evidence="2">The sequence shown here is derived from an EMBL/GenBank/DDBJ whole genome shotgun (WGS) entry which is preliminary data.</text>
</comment>
<evidence type="ECO:0000313" key="3">
    <source>
        <dbReference type="Proteomes" id="UP000275267"/>
    </source>
</evidence>
<keyword evidence="3" id="KW-1185">Reference proteome</keyword>
<dbReference type="OrthoDB" id="696647at2759"/>
<sequence length="282" mass="31910">MEALADGARMAVNMLSELNPHGLNWNIRVCISRMWEFCDKDTGNIKHLDLVIVDEKNNAMYVEIPPEEISQLKNHLNEGKIVDIKRFLVQKTKNIHKVFPKYVFNLIPFSEIKQHAGLTNRFPDVIGYVAAVSNIARAKFGHGKFQPKRTIILKNERGQQVRVSLLGPRALEFDADKVYNEGQRTPIITIFVGTLAKTLGAEKTLVLSGSSACCWYINEDILAIHEFYARYKLSLMGSDDTYELEFVLFNKKAEQLVGKSVDKLLNINDKNFIPAEITGLIG</sequence>
<feature type="domain" description="Replication protein A 70 kDa DNA-binding subunit B/D first OB fold" evidence="1">
    <location>
        <begin position="13"/>
        <end position="96"/>
    </location>
</feature>
<evidence type="ECO:0000259" key="1">
    <source>
        <dbReference type="Pfam" id="PF02721"/>
    </source>
</evidence>
<protein>
    <recommendedName>
        <fullName evidence="1">Replication protein A 70 kDa DNA-binding subunit B/D first OB fold domain-containing protein</fullName>
    </recommendedName>
</protein>
<dbReference type="PANTHER" id="PTHR47165:SF4">
    <property type="entry name" value="OS03G0429900 PROTEIN"/>
    <property type="match status" value="1"/>
</dbReference>
<dbReference type="Pfam" id="PF02721">
    <property type="entry name" value="DUF223"/>
    <property type="match status" value="1"/>
</dbReference>
<dbReference type="SUPFAM" id="SSF50249">
    <property type="entry name" value="Nucleic acid-binding proteins"/>
    <property type="match status" value="3"/>
</dbReference>
<dbReference type="AlphaFoldDB" id="A0A3L6Q0E6"/>
<dbReference type="Proteomes" id="UP000275267">
    <property type="component" value="Unassembled WGS sequence"/>
</dbReference>